<dbReference type="EMBL" id="JAPWTJ010000576">
    <property type="protein sequence ID" value="KAJ8977204.1"/>
    <property type="molecule type" value="Genomic_DNA"/>
</dbReference>
<keyword evidence="2" id="KW-1185">Reference proteome</keyword>
<name>A0ABQ9JH10_9CUCU</name>
<accession>A0ABQ9JH10</accession>
<evidence type="ECO:0000313" key="2">
    <source>
        <dbReference type="Proteomes" id="UP001162164"/>
    </source>
</evidence>
<reference evidence="1" key="1">
    <citation type="journal article" date="2023" name="Insect Mol. Biol.">
        <title>Genome sequencing provides insights into the evolution of gene families encoding plant cell wall-degrading enzymes in longhorned beetles.</title>
        <authorList>
            <person name="Shin N.R."/>
            <person name="Okamura Y."/>
            <person name="Kirsch R."/>
            <person name="Pauchet Y."/>
        </authorList>
    </citation>
    <scope>NUCLEOTIDE SEQUENCE</scope>
    <source>
        <strain evidence="1">MMC_N1</strain>
    </source>
</reference>
<sequence>MLASQELLLLIQQMFNYFLKTYAVVQQKYKLSPDRVLNLEETGITTVLQTPKVISQIGQRQVGQCVSAERGNLVTFCGIISATGVAIPPVYIYPRVRMKDAFMFGSVPGSVGFASKTGWMNSDIFVKVLEHIKKHE</sequence>
<protein>
    <recommendedName>
        <fullName evidence="3">DDE-1 domain-containing protein</fullName>
    </recommendedName>
</protein>
<organism evidence="1 2">
    <name type="scientific">Molorchus minor</name>
    <dbReference type="NCBI Taxonomy" id="1323400"/>
    <lineage>
        <taxon>Eukaryota</taxon>
        <taxon>Metazoa</taxon>
        <taxon>Ecdysozoa</taxon>
        <taxon>Arthropoda</taxon>
        <taxon>Hexapoda</taxon>
        <taxon>Insecta</taxon>
        <taxon>Pterygota</taxon>
        <taxon>Neoptera</taxon>
        <taxon>Endopterygota</taxon>
        <taxon>Coleoptera</taxon>
        <taxon>Polyphaga</taxon>
        <taxon>Cucujiformia</taxon>
        <taxon>Chrysomeloidea</taxon>
        <taxon>Cerambycidae</taxon>
        <taxon>Lamiinae</taxon>
        <taxon>Monochamini</taxon>
        <taxon>Molorchus</taxon>
    </lineage>
</organism>
<gene>
    <name evidence="1" type="ORF">NQ317_011215</name>
</gene>
<evidence type="ECO:0008006" key="3">
    <source>
        <dbReference type="Google" id="ProtNLM"/>
    </source>
</evidence>
<evidence type="ECO:0000313" key="1">
    <source>
        <dbReference type="EMBL" id="KAJ8977204.1"/>
    </source>
</evidence>
<proteinExistence type="predicted"/>
<dbReference type="Proteomes" id="UP001162164">
    <property type="component" value="Unassembled WGS sequence"/>
</dbReference>
<comment type="caution">
    <text evidence="1">The sequence shown here is derived from an EMBL/GenBank/DDBJ whole genome shotgun (WGS) entry which is preliminary data.</text>
</comment>